<sequence length="326" mass="34995">MILCVRLRTDATDAELPRLVRLLSEFTPIVQAVPPGEALADVRGALRYFGWTAAELASVVRVRALALYGMECVIGVGPTPMAARTAAREARPGTTLLVEDTAAFLRDRPVAALDGVGRTTARTLCGYGLDTVGRVADAPLAVLQRLVGARTGRELWERARGIDRSAVVPNAAARSTAAERTFSRDELDPAEHRRAVLALTEELGARMRAEHQVCRALVVTVRYADRTVTSRTRTLREPTAHTAALTDAAYAVLASFGLQRARVRGIALRAEGLGPAEGAAHQLTFDPVDEKVRRIEAVADRARAKYGPRAVLPGSLARRKPGADAA</sequence>
<evidence type="ECO:0000256" key="3">
    <source>
        <dbReference type="ARBA" id="ARBA00025589"/>
    </source>
</evidence>
<dbReference type="Gene3D" id="3.30.70.270">
    <property type="match status" value="1"/>
</dbReference>
<comment type="similarity">
    <text evidence="1">Belongs to the DNA polymerase type-Y family.</text>
</comment>
<accession>A0ABZ0M4W0</accession>
<evidence type="ECO:0000256" key="2">
    <source>
        <dbReference type="ARBA" id="ARBA00022763"/>
    </source>
</evidence>
<dbReference type="Pfam" id="PF00817">
    <property type="entry name" value="IMS"/>
    <property type="match status" value="1"/>
</dbReference>
<dbReference type="RefSeq" id="WP_318110064.1">
    <property type="nucleotide sequence ID" value="NZ_CP137573.1"/>
</dbReference>
<dbReference type="InterPro" id="IPR017961">
    <property type="entry name" value="DNA_pol_Y-fam_little_finger"/>
</dbReference>
<dbReference type="SUPFAM" id="SSF56672">
    <property type="entry name" value="DNA/RNA polymerases"/>
    <property type="match status" value="1"/>
</dbReference>
<dbReference type="PANTHER" id="PTHR35369">
    <property type="entry name" value="BLR3025 PROTEIN-RELATED"/>
    <property type="match status" value="1"/>
</dbReference>
<evidence type="ECO:0000313" key="5">
    <source>
        <dbReference type="EMBL" id="WOX26799.1"/>
    </source>
</evidence>
<gene>
    <name evidence="5" type="ORF">R2D22_29330</name>
</gene>
<protein>
    <recommendedName>
        <fullName evidence="4">UmuC domain-containing protein</fullName>
    </recommendedName>
</protein>
<dbReference type="SUPFAM" id="SSF100879">
    <property type="entry name" value="Lesion bypass DNA polymerase (Y-family), little finger domain"/>
    <property type="match status" value="1"/>
</dbReference>
<dbReference type="Pfam" id="PF11799">
    <property type="entry name" value="IMS_C"/>
    <property type="match status" value="1"/>
</dbReference>
<keyword evidence="6" id="KW-1185">Reference proteome</keyword>
<dbReference type="Gene3D" id="1.10.150.20">
    <property type="entry name" value="5' to 3' exonuclease, C-terminal subdomain"/>
    <property type="match status" value="1"/>
</dbReference>
<evidence type="ECO:0000313" key="6">
    <source>
        <dbReference type="Proteomes" id="UP001301731"/>
    </source>
</evidence>
<name>A0ABZ0M4W0_9ACTN</name>
<organism evidence="5 6">
    <name type="scientific">Streptomyces solicathayae</name>
    <dbReference type="NCBI Taxonomy" id="3081768"/>
    <lineage>
        <taxon>Bacteria</taxon>
        <taxon>Bacillati</taxon>
        <taxon>Actinomycetota</taxon>
        <taxon>Actinomycetes</taxon>
        <taxon>Kitasatosporales</taxon>
        <taxon>Streptomycetaceae</taxon>
        <taxon>Streptomyces</taxon>
    </lineage>
</organism>
<comment type="function">
    <text evidence="3">Poorly processive, error-prone DNA polymerase involved in untargeted mutagenesis. Copies undamaged DNA at stalled replication forks, which arise in vivo from mismatched or misaligned primer ends. These misaligned primers can be extended by PolIV. Exhibits no 3'-5' exonuclease (proofreading) activity. May be involved in translesional synthesis, in conjunction with the beta clamp from PolIII.</text>
</comment>
<dbReference type="InterPro" id="IPR043128">
    <property type="entry name" value="Rev_trsase/Diguanyl_cyclase"/>
</dbReference>
<dbReference type="Gene3D" id="3.30.1490.100">
    <property type="entry name" value="DNA polymerase, Y-family, little finger domain"/>
    <property type="match status" value="1"/>
</dbReference>
<keyword evidence="2" id="KW-0227">DNA damage</keyword>
<dbReference type="PANTHER" id="PTHR35369:SF2">
    <property type="entry name" value="BLR3025 PROTEIN"/>
    <property type="match status" value="1"/>
</dbReference>
<evidence type="ECO:0000256" key="1">
    <source>
        <dbReference type="ARBA" id="ARBA00010945"/>
    </source>
</evidence>
<dbReference type="EMBL" id="CP137573">
    <property type="protein sequence ID" value="WOX26799.1"/>
    <property type="molecule type" value="Genomic_DNA"/>
</dbReference>
<dbReference type="InterPro" id="IPR036775">
    <property type="entry name" value="DNA_pol_Y-fam_lit_finger_sf"/>
</dbReference>
<dbReference type="PROSITE" id="PS50173">
    <property type="entry name" value="UMUC"/>
    <property type="match status" value="1"/>
</dbReference>
<dbReference type="InterPro" id="IPR001126">
    <property type="entry name" value="UmuC"/>
</dbReference>
<dbReference type="InterPro" id="IPR050356">
    <property type="entry name" value="SulA_CellDiv_inhibitor"/>
</dbReference>
<feature type="domain" description="UmuC" evidence="4">
    <location>
        <begin position="18"/>
        <end position="117"/>
    </location>
</feature>
<dbReference type="Pfam" id="PF21999">
    <property type="entry name" value="IMS_HHH_1"/>
    <property type="match status" value="1"/>
</dbReference>
<reference evidence="5 6" key="1">
    <citation type="submission" date="2023-10" db="EMBL/GenBank/DDBJ databases">
        <title>The genome sequence of Streptomyces sp. HUAS YS2.</title>
        <authorList>
            <person name="Mo P."/>
        </authorList>
    </citation>
    <scope>NUCLEOTIDE SEQUENCE [LARGE SCALE GENOMIC DNA]</scope>
    <source>
        <strain evidence="5 6">HUAS YS2</strain>
    </source>
</reference>
<proteinExistence type="inferred from homology"/>
<dbReference type="InterPro" id="IPR043502">
    <property type="entry name" value="DNA/RNA_pol_sf"/>
</dbReference>
<dbReference type="Proteomes" id="UP001301731">
    <property type="component" value="Chromosome"/>
</dbReference>
<dbReference type="InterPro" id="IPR053848">
    <property type="entry name" value="IMS_HHH_1"/>
</dbReference>
<evidence type="ECO:0000259" key="4">
    <source>
        <dbReference type="PROSITE" id="PS50173"/>
    </source>
</evidence>